<comment type="subcellular location">
    <subcellularLocation>
        <location evidence="1">Membrane</location>
    </subcellularLocation>
</comment>
<feature type="transmembrane region" description="Helical" evidence="5">
    <location>
        <begin position="149"/>
        <end position="167"/>
    </location>
</feature>
<dbReference type="Pfam" id="PF08447">
    <property type="entry name" value="PAS_3"/>
    <property type="match status" value="1"/>
</dbReference>
<dbReference type="Gene3D" id="1.10.287.950">
    <property type="entry name" value="Methyl-accepting chemotaxis protein"/>
    <property type="match status" value="1"/>
</dbReference>
<comment type="similarity">
    <text evidence="3">Belongs to the methyl-accepting chemotaxis (MCP) protein family.</text>
</comment>
<dbReference type="GO" id="GO:0006935">
    <property type="term" value="P:chemotaxis"/>
    <property type="evidence" value="ECO:0007669"/>
    <property type="project" value="InterPro"/>
</dbReference>
<protein>
    <submittedName>
        <fullName evidence="8">PAS domain S-box protein</fullName>
    </submittedName>
</protein>
<gene>
    <name evidence="8" type="ORF">DRW07_01355</name>
</gene>
<evidence type="ECO:0000256" key="4">
    <source>
        <dbReference type="PROSITE-ProRule" id="PRU00284"/>
    </source>
</evidence>
<dbReference type="FunFam" id="1.10.287.950:FF:000001">
    <property type="entry name" value="Methyl-accepting chemotaxis sensory transducer"/>
    <property type="match status" value="1"/>
</dbReference>
<evidence type="ECO:0000256" key="3">
    <source>
        <dbReference type="ARBA" id="ARBA00029447"/>
    </source>
</evidence>
<dbReference type="InterPro" id="IPR004090">
    <property type="entry name" value="Chemotax_Me-accpt_rcpt"/>
</dbReference>
<comment type="caution">
    <text evidence="8">The sequence shown here is derived from an EMBL/GenBank/DDBJ whole genome shotgun (WGS) entry which is preliminary data.</text>
</comment>
<dbReference type="OrthoDB" id="5675566at2"/>
<dbReference type="GO" id="GO:0007165">
    <property type="term" value="P:signal transduction"/>
    <property type="evidence" value="ECO:0007669"/>
    <property type="project" value="UniProtKB-KW"/>
</dbReference>
<dbReference type="InterPro" id="IPR000014">
    <property type="entry name" value="PAS"/>
</dbReference>
<keyword evidence="5" id="KW-0472">Membrane</keyword>
<dbReference type="EMBL" id="RPOK01000001">
    <property type="protein sequence ID" value="RPJ68088.1"/>
    <property type="molecule type" value="Genomic_DNA"/>
</dbReference>
<dbReference type="PROSITE" id="PS50112">
    <property type="entry name" value="PAS"/>
    <property type="match status" value="1"/>
</dbReference>
<organism evidence="8 9">
    <name type="scientific">Alteromonas sediminis</name>
    <dbReference type="NCBI Taxonomy" id="2259342"/>
    <lineage>
        <taxon>Bacteria</taxon>
        <taxon>Pseudomonadati</taxon>
        <taxon>Pseudomonadota</taxon>
        <taxon>Gammaproteobacteria</taxon>
        <taxon>Alteromonadales</taxon>
        <taxon>Alteromonadaceae</taxon>
        <taxon>Alteromonas/Salinimonas group</taxon>
        <taxon>Alteromonas</taxon>
    </lineage>
</organism>
<sequence>MRRNQQIINEEVTFSEHEELVSVTDTRGVIQYANPEFCRVAGFTECELIGKNHNIVRHPDMPKAAFADMWEKLKAGKSWRGAVKNRCKDGRYYWVDAFVTPVFKNGELTGYQSVRAVFPPETKQRAQTLYASINSKGLPKQPIWQQMQFRRAGFIVLSMLVAFSALYYPLMSFFIPLLALLCFAEELFILPRALNGKKEKYDSVSRLVYSGTDAVSIMAFHESLHQGRTKTILGRVADGAKLLLSSSEELDDVSAKTLDGVQQQTNELHQLATAMEEMSVTIKEVAANTSDTAAKVEGVHQDCRGATESMEQTRQAVATLADDVAQSSIAANELSAEAEQIGTITEEIQGIADQTNLLALNAAIEAARAGEHGRGFAVVAEEVRALSSRTHAATEQIQSSMNDIRSTLMSWSETMRESKLKADECVSETGATLVKIEKIYNDVSHISDLTIQISSAAEEQGVVAAEIAKNVESINEVSNANQQLAHRVATQSGAINSRASALASMPLSFAEK</sequence>
<reference evidence="8 9" key="1">
    <citation type="submission" date="2018-11" db="EMBL/GenBank/DDBJ databases">
        <authorList>
            <person name="Ye M.-Q."/>
            <person name="Du Z.-J."/>
        </authorList>
    </citation>
    <scope>NUCLEOTIDE SEQUENCE [LARGE SCALE GENOMIC DNA]</scope>
    <source>
        <strain evidence="8 9">U0105</strain>
    </source>
</reference>
<dbReference type="Proteomes" id="UP000275281">
    <property type="component" value="Unassembled WGS sequence"/>
</dbReference>
<dbReference type="RefSeq" id="WP_124026090.1">
    <property type="nucleotide sequence ID" value="NZ_JBHRSN010000005.1"/>
</dbReference>
<dbReference type="GO" id="GO:0004888">
    <property type="term" value="F:transmembrane signaling receptor activity"/>
    <property type="evidence" value="ECO:0007669"/>
    <property type="project" value="InterPro"/>
</dbReference>
<dbReference type="SUPFAM" id="SSF58104">
    <property type="entry name" value="Methyl-accepting chemotaxis protein (MCP) signaling domain"/>
    <property type="match status" value="1"/>
</dbReference>
<accession>A0A3N5ZDF0</accession>
<dbReference type="CDD" id="cd00130">
    <property type="entry name" value="PAS"/>
    <property type="match status" value="1"/>
</dbReference>
<dbReference type="InterPro" id="IPR004089">
    <property type="entry name" value="MCPsignal_dom"/>
</dbReference>
<dbReference type="GO" id="GO:0016020">
    <property type="term" value="C:membrane"/>
    <property type="evidence" value="ECO:0007669"/>
    <property type="project" value="UniProtKB-SubCell"/>
</dbReference>
<evidence type="ECO:0000259" key="7">
    <source>
        <dbReference type="PROSITE" id="PS50112"/>
    </source>
</evidence>
<dbReference type="SMART" id="SM00283">
    <property type="entry name" value="MA"/>
    <property type="match status" value="1"/>
</dbReference>
<dbReference type="PROSITE" id="PS50111">
    <property type="entry name" value="CHEMOTAXIS_TRANSDUC_2"/>
    <property type="match status" value="1"/>
</dbReference>
<evidence type="ECO:0000313" key="8">
    <source>
        <dbReference type="EMBL" id="RPJ68088.1"/>
    </source>
</evidence>
<dbReference type="NCBIfam" id="TIGR00229">
    <property type="entry name" value="sensory_box"/>
    <property type="match status" value="1"/>
</dbReference>
<evidence type="ECO:0000259" key="6">
    <source>
        <dbReference type="PROSITE" id="PS50111"/>
    </source>
</evidence>
<name>A0A3N5ZDF0_9ALTE</name>
<dbReference type="InterPro" id="IPR035965">
    <property type="entry name" value="PAS-like_dom_sf"/>
</dbReference>
<dbReference type="Gene3D" id="3.30.450.20">
    <property type="entry name" value="PAS domain"/>
    <property type="match status" value="1"/>
</dbReference>
<evidence type="ECO:0000256" key="5">
    <source>
        <dbReference type="SAM" id="Phobius"/>
    </source>
</evidence>
<proteinExistence type="inferred from homology"/>
<evidence type="ECO:0000256" key="1">
    <source>
        <dbReference type="ARBA" id="ARBA00004370"/>
    </source>
</evidence>
<dbReference type="PRINTS" id="PR00260">
    <property type="entry name" value="CHEMTRNSDUCR"/>
</dbReference>
<evidence type="ECO:0000313" key="9">
    <source>
        <dbReference type="Proteomes" id="UP000275281"/>
    </source>
</evidence>
<keyword evidence="5" id="KW-0812">Transmembrane</keyword>
<keyword evidence="5" id="KW-1133">Transmembrane helix</keyword>
<dbReference type="SUPFAM" id="SSF55785">
    <property type="entry name" value="PYP-like sensor domain (PAS domain)"/>
    <property type="match status" value="1"/>
</dbReference>
<feature type="domain" description="PAS" evidence="7">
    <location>
        <begin position="21"/>
        <end position="60"/>
    </location>
</feature>
<keyword evidence="9" id="KW-1185">Reference proteome</keyword>
<dbReference type="PANTHER" id="PTHR32089:SF52">
    <property type="entry name" value="CHEMOTAXIS SIGNAL TRANSDUCTION SYSTEM METHYL ACCEPTING SENSORY TRANSDUCER WITH PAS SENSORY DOMAIN"/>
    <property type="match status" value="1"/>
</dbReference>
<feature type="domain" description="Methyl-accepting transducer" evidence="6">
    <location>
        <begin position="239"/>
        <end position="475"/>
    </location>
</feature>
<dbReference type="PANTHER" id="PTHR32089">
    <property type="entry name" value="METHYL-ACCEPTING CHEMOTAXIS PROTEIN MCPB"/>
    <property type="match status" value="1"/>
</dbReference>
<dbReference type="CDD" id="cd11386">
    <property type="entry name" value="MCP_signal"/>
    <property type="match status" value="1"/>
</dbReference>
<dbReference type="InterPro" id="IPR013655">
    <property type="entry name" value="PAS_fold_3"/>
</dbReference>
<dbReference type="Pfam" id="PF00015">
    <property type="entry name" value="MCPsignal"/>
    <property type="match status" value="1"/>
</dbReference>
<keyword evidence="2 4" id="KW-0807">Transducer</keyword>
<evidence type="ECO:0000256" key="2">
    <source>
        <dbReference type="ARBA" id="ARBA00023224"/>
    </source>
</evidence>
<dbReference type="AlphaFoldDB" id="A0A3N5ZDF0"/>